<gene>
    <name evidence="7" type="ORF">E6K73_05985</name>
</gene>
<organism evidence="7 8">
    <name type="scientific">Eiseniibacteriota bacterium</name>
    <dbReference type="NCBI Taxonomy" id="2212470"/>
    <lineage>
        <taxon>Bacteria</taxon>
        <taxon>Candidatus Eiseniibacteriota</taxon>
    </lineage>
</organism>
<evidence type="ECO:0000256" key="2">
    <source>
        <dbReference type="ARBA" id="ARBA00022475"/>
    </source>
</evidence>
<evidence type="ECO:0000256" key="1">
    <source>
        <dbReference type="ARBA" id="ARBA00004651"/>
    </source>
</evidence>
<keyword evidence="3 6" id="KW-0812">Transmembrane</keyword>
<comment type="caution">
    <text evidence="7">The sequence shown here is derived from an EMBL/GenBank/DDBJ whole genome shotgun (WGS) entry which is preliminary data.</text>
</comment>
<keyword evidence="4 6" id="KW-1133">Transmembrane helix</keyword>
<dbReference type="InterPro" id="IPR043428">
    <property type="entry name" value="LivM-like"/>
</dbReference>
<dbReference type="GO" id="GO:0005886">
    <property type="term" value="C:plasma membrane"/>
    <property type="evidence" value="ECO:0007669"/>
    <property type="project" value="UniProtKB-SubCell"/>
</dbReference>
<reference evidence="7 8" key="1">
    <citation type="journal article" date="2019" name="Nat. Microbiol.">
        <title>Mediterranean grassland soil C-N compound turnover is dependent on rainfall and depth, and is mediated by genomically divergent microorganisms.</title>
        <authorList>
            <person name="Diamond S."/>
            <person name="Andeer P.F."/>
            <person name="Li Z."/>
            <person name="Crits-Christoph A."/>
            <person name="Burstein D."/>
            <person name="Anantharaman K."/>
            <person name="Lane K.R."/>
            <person name="Thomas B.C."/>
            <person name="Pan C."/>
            <person name="Northen T.R."/>
            <person name="Banfield J.F."/>
        </authorList>
    </citation>
    <scope>NUCLEOTIDE SEQUENCE [LARGE SCALE GENOMIC DNA]</scope>
    <source>
        <strain evidence="7">WS_3</strain>
    </source>
</reference>
<dbReference type="Proteomes" id="UP000320184">
    <property type="component" value="Unassembled WGS sequence"/>
</dbReference>
<evidence type="ECO:0000256" key="3">
    <source>
        <dbReference type="ARBA" id="ARBA00022692"/>
    </source>
</evidence>
<feature type="transmembrane region" description="Helical" evidence="6">
    <location>
        <begin position="253"/>
        <end position="277"/>
    </location>
</feature>
<dbReference type="CDD" id="cd06581">
    <property type="entry name" value="TM_PBP1_LivM_like"/>
    <property type="match status" value="1"/>
</dbReference>
<feature type="transmembrane region" description="Helical" evidence="6">
    <location>
        <begin position="98"/>
        <end position="118"/>
    </location>
</feature>
<feature type="transmembrane region" description="Helical" evidence="6">
    <location>
        <begin position="130"/>
        <end position="149"/>
    </location>
</feature>
<evidence type="ECO:0000256" key="6">
    <source>
        <dbReference type="SAM" id="Phobius"/>
    </source>
</evidence>
<dbReference type="Pfam" id="PF02653">
    <property type="entry name" value="BPD_transp_2"/>
    <property type="match status" value="1"/>
</dbReference>
<evidence type="ECO:0000256" key="5">
    <source>
        <dbReference type="ARBA" id="ARBA00023136"/>
    </source>
</evidence>
<evidence type="ECO:0000313" key="7">
    <source>
        <dbReference type="EMBL" id="TMQ51404.1"/>
    </source>
</evidence>
<dbReference type="GO" id="GO:0015658">
    <property type="term" value="F:branched-chain amino acid transmembrane transporter activity"/>
    <property type="evidence" value="ECO:0007669"/>
    <property type="project" value="InterPro"/>
</dbReference>
<name>A0A538SJ54_UNCEI</name>
<feature type="transmembrane region" description="Helical" evidence="6">
    <location>
        <begin position="30"/>
        <end position="49"/>
    </location>
</feature>
<dbReference type="PANTHER" id="PTHR30482">
    <property type="entry name" value="HIGH-AFFINITY BRANCHED-CHAIN AMINO ACID TRANSPORT SYSTEM PERMEASE"/>
    <property type="match status" value="1"/>
</dbReference>
<feature type="transmembrane region" description="Helical" evidence="6">
    <location>
        <begin position="289"/>
        <end position="308"/>
    </location>
</feature>
<sequence length="329" mass="34323">MRRIIWTLGTLVILLGLNLALPRILNPYLFQIVILCGINVILAVSLNLINGFTGQFSIGHAGFMAIGAYGSAMLSLHAGIGWVAALTAAGVPPGVAEGAALFAALLAGGLLSALAGYLVGLPSLRLRGDYLAIVTLGFGEIIRVLILNIDAVGAARGLPGIPGWVSFFWVGLGGTGVVVLALNLARSSHGRALFAIRDDEIAAESLGVNTTAYKVLAFVIGAFFAGVAGGLFAHYLSYLNPNSFTFIKSIEVIAMVVLGGMGSVSGSVLAAILLTLLPEVLRPVKDYRMVIYSLMLIVLMITRPQGLLGSREIRLGSWVGKLRVARGAG</sequence>
<proteinExistence type="predicted"/>
<feature type="transmembrane region" description="Helical" evidence="6">
    <location>
        <begin position="161"/>
        <end position="185"/>
    </location>
</feature>
<keyword evidence="5 6" id="KW-0472">Membrane</keyword>
<accession>A0A538SJ54</accession>
<keyword evidence="2" id="KW-1003">Cell membrane</keyword>
<protein>
    <submittedName>
        <fullName evidence="7">Branched-chain amino acid ABC transporter permease</fullName>
    </submittedName>
</protein>
<evidence type="ECO:0000313" key="8">
    <source>
        <dbReference type="Proteomes" id="UP000320184"/>
    </source>
</evidence>
<dbReference type="InterPro" id="IPR001851">
    <property type="entry name" value="ABC_transp_permease"/>
</dbReference>
<feature type="transmembrane region" description="Helical" evidence="6">
    <location>
        <begin position="61"/>
        <end position="86"/>
    </location>
</feature>
<dbReference type="EMBL" id="VBOT01000072">
    <property type="protein sequence ID" value="TMQ51404.1"/>
    <property type="molecule type" value="Genomic_DNA"/>
</dbReference>
<feature type="transmembrane region" description="Helical" evidence="6">
    <location>
        <begin position="215"/>
        <end position="233"/>
    </location>
</feature>
<evidence type="ECO:0000256" key="4">
    <source>
        <dbReference type="ARBA" id="ARBA00022989"/>
    </source>
</evidence>
<dbReference type="AlphaFoldDB" id="A0A538SJ54"/>
<dbReference type="PANTHER" id="PTHR30482:SF10">
    <property type="entry name" value="HIGH-AFFINITY BRANCHED-CHAIN AMINO ACID TRANSPORT PROTEIN BRAE"/>
    <property type="match status" value="1"/>
</dbReference>
<comment type="subcellular location">
    <subcellularLocation>
        <location evidence="1">Cell membrane</location>
        <topology evidence="1">Multi-pass membrane protein</topology>
    </subcellularLocation>
</comment>